<dbReference type="SUPFAM" id="SSF52172">
    <property type="entry name" value="CheY-like"/>
    <property type="match status" value="1"/>
</dbReference>
<dbReference type="Pfam" id="PF07228">
    <property type="entry name" value="SpoIIE"/>
    <property type="match status" value="1"/>
</dbReference>
<name>A0A1A8TLI8_9GAMM</name>
<dbReference type="GO" id="GO:0000160">
    <property type="term" value="P:phosphorelay signal transduction system"/>
    <property type="evidence" value="ECO:0007669"/>
    <property type="project" value="InterPro"/>
</dbReference>
<evidence type="ECO:0000256" key="2">
    <source>
        <dbReference type="PROSITE-ProRule" id="PRU00169"/>
    </source>
</evidence>
<dbReference type="SMART" id="SM00331">
    <property type="entry name" value="PP2C_SIG"/>
    <property type="match status" value="1"/>
</dbReference>
<dbReference type="Pfam" id="PF00072">
    <property type="entry name" value="Response_reg"/>
    <property type="match status" value="1"/>
</dbReference>
<dbReference type="STRING" id="1792290.MSP8886_02901"/>
<sequence length="386" mass="43058">MKLLCVDSEPIYREIVSMCANNHGLDVKTATTFQEAIDLFEEWEPDLVTLDILVKGGSGLSLIKELKLRTNGRFVPMIFLSSQSSDSTMEKCFNAGADDFLPKPFQEALFNTRIESHKRQVMLVQEMSQKNRELVYYKAMIEREHKMAHQVLDHVLIRCENTDHNVAVTRLSAASFNGDLALVNSRSDGARLIFVGDFTGHGLSASIGALPVAQAFFDAVDDHIEISKLASHINRMLISILPDYMFCAAYIVLIKPGGRLFFWGGGMPKAYIRRQDGTLDYLQSMHMPLGILGPSEFDSTLGEFNITAEDTLVIATDGVSELKNEAGEMLGAESLETLVSTCYANTNLTQAQEDLKSRLSEYQGHSEQIDDITFVAIRKRVSENKR</sequence>
<dbReference type="Gene3D" id="3.40.50.2300">
    <property type="match status" value="1"/>
</dbReference>
<reference evidence="4 5" key="1">
    <citation type="submission" date="2016-06" db="EMBL/GenBank/DDBJ databases">
        <authorList>
            <person name="Kjaerup R.B."/>
            <person name="Dalgaard T.S."/>
            <person name="Juul-Madsen H.R."/>
        </authorList>
    </citation>
    <scope>NUCLEOTIDE SEQUENCE [LARGE SCALE GENOMIC DNA]</scope>
    <source>
        <strain evidence="4 5">CECT 8886</strain>
    </source>
</reference>
<dbReference type="PROSITE" id="PS50110">
    <property type="entry name" value="RESPONSE_REGULATORY"/>
    <property type="match status" value="1"/>
</dbReference>
<dbReference type="SUPFAM" id="SSF81606">
    <property type="entry name" value="PP2C-like"/>
    <property type="match status" value="1"/>
</dbReference>
<keyword evidence="5" id="KW-1185">Reference proteome</keyword>
<dbReference type="EMBL" id="FLOB01000007">
    <property type="protein sequence ID" value="SBS33937.1"/>
    <property type="molecule type" value="Genomic_DNA"/>
</dbReference>
<proteinExistence type="predicted"/>
<dbReference type="Gene3D" id="3.60.40.10">
    <property type="entry name" value="PPM-type phosphatase domain"/>
    <property type="match status" value="1"/>
</dbReference>
<dbReference type="InterPro" id="IPR052016">
    <property type="entry name" value="Bact_Sigma-Reg"/>
</dbReference>
<dbReference type="Proteomes" id="UP000092544">
    <property type="component" value="Unassembled WGS sequence"/>
</dbReference>
<feature type="modified residue" description="4-aspartylphosphate" evidence="2">
    <location>
        <position position="51"/>
    </location>
</feature>
<evidence type="ECO:0000313" key="4">
    <source>
        <dbReference type="EMBL" id="SBS33937.1"/>
    </source>
</evidence>
<dbReference type="InterPro" id="IPR001932">
    <property type="entry name" value="PPM-type_phosphatase-like_dom"/>
</dbReference>
<dbReference type="RefSeq" id="WP_067017635.1">
    <property type="nucleotide sequence ID" value="NZ_FLOB01000007.1"/>
</dbReference>
<dbReference type="GO" id="GO:0016791">
    <property type="term" value="F:phosphatase activity"/>
    <property type="evidence" value="ECO:0007669"/>
    <property type="project" value="TreeGrafter"/>
</dbReference>
<evidence type="ECO:0000313" key="5">
    <source>
        <dbReference type="Proteomes" id="UP000092544"/>
    </source>
</evidence>
<dbReference type="PANTHER" id="PTHR43156:SF2">
    <property type="entry name" value="STAGE II SPORULATION PROTEIN E"/>
    <property type="match status" value="1"/>
</dbReference>
<protein>
    <submittedName>
        <fullName evidence="4">Phosphate regulon transcriptional regulatory protein PhoB</fullName>
    </submittedName>
</protein>
<dbReference type="InterPro" id="IPR011006">
    <property type="entry name" value="CheY-like_superfamily"/>
</dbReference>
<accession>A0A1A8TLI8</accession>
<feature type="domain" description="Response regulatory" evidence="3">
    <location>
        <begin position="2"/>
        <end position="118"/>
    </location>
</feature>
<dbReference type="PANTHER" id="PTHR43156">
    <property type="entry name" value="STAGE II SPORULATION PROTEIN E-RELATED"/>
    <property type="match status" value="1"/>
</dbReference>
<evidence type="ECO:0000259" key="3">
    <source>
        <dbReference type="PROSITE" id="PS50110"/>
    </source>
</evidence>
<organism evidence="4 5">
    <name type="scientific">Marinomonas spartinae</name>
    <dbReference type="NCBI Taxonomy" id="1792290"/>
    <lineage>
        <taxon>Bacteria</taxon>
        <taxon>Pseudomonadati</taxon>
        <taxon>Pseudomonadota</taxon>
        <taxon>Gammaproteobacteria</taxon>
        <taxon>Oceanospirillales</taxon>
        <taxon>Oceanospirillaceae</taxon>
        <taxon>Marinomonas</taxon>
    </lineage>
</organism>
<dbReference type="AlphaFoldDB" id="A0A1A8TLI8"/>
<dbReference type="CDD" id="cd17574">
    <property type="entry name" value="REC_OmpR"/>
    <property type="match status" value="1"/>
</dbReference>
<dbReference type="SMART" id="SM00448">
    <property type="entry name" value="REC"/>
    <property type="match status" value="1"/>
</dbReference>
<gene>
    <name evidence="4" type="primary">phoB_2</name>
    <name evidence="4" type="ORF">MSP8886_02901</name>
</gene>
<keyword evidence="2" id="KW-0597">Phosphoprotein</keyword>
<evidence type="ECO:0000256" key="1">
    <source>
        <dbReference type="ARBA" id="ARBA00022801"/>
    </source>
</evidence>
<keyword evidence="1" id="KW-0378">Hydrolase</keyword>
<dbReference type="OrthoDB" id="9811749at2"/>
<dbReference type="InterPro" id="IPR001789">
    <property type="entry name" value="Sig_transdc_resp-reg_receiver"/>
</dbReference>
<dbReference type="InterPro" id="IPR036457">
    <property type="entry name" value="PPM-type-like_dom_sf"/>
</dbReference>